<organism evidence="5 6">
    <name type="scientific">Bosea caraganae</name>
    <dbReference type="NCBI Taxonomy" id="2763117"/>
    <lineage>
        <taxon>Bacteria</taxon>
        <taxon>Pseudomonadati</taxon>
        <taxon>Pseudomonadota</taxon>
        <taxon>Alphaproteobacteria</taxon>
        <taxon>Hyphomicrobiales</taxon>
        <taxon>Boseaceae</taxon>
        <taxon>Bosea</taxon>
    </lineage>
</organism>
<name>A0A370L6V7_9HYPH</name>
<evidence type="ECO:0000256" key="2">
    <source>
        <dbReference type="ARBA" id="ARBA00022801"/>
    </source>
</evidence>
<dbReference type="PANTHER" id="PTHR43046">
    <property type="entry name" value="GDP-MANNOSE MANNOSYL HYDROLASE"/>
    <property type="match status" value="1"/>
</dbReference>
<reference evidence="6" key="1">
    <citation type="submission" date="2018-07" db="EMBL/GenBank/DDBJ databases">
        <authorList>
            <person name="Safronova V.I."/>
            <person name="Chirak E.R."/>
            <person name="Sazanova A.L."/>
        </authorList>
    </citation>
    <scope>NUCLEOTIDE SEQUENCE [LARGE SCALE GENOMIC DNA]</scope>
    <source>
        <strain evidence="6">RCAM04685</strain>
    </source>
</reference>
<dbReference type="InterPro" id="IPR015797">
    <property type="entry name" value="NUDIX_hydrolase-like_dom_sf"/>
</dbReference>
<dbReference type="PRINTS" id="PR00502">
    <property type="entry name" value="NUDIXFAMILY"/>
</dbReference>
<keyword evidence="6" id="KW-1185">Reference proteome</keyword>
<dbReference type="GO" id="GO:0016787">
    <property type="term" value="F:hydrolase activity"/>
    <property type="evidence" value="ECO:0007669"/>
    <property type="project" value="UniProtKB-KW"/>
</dbReference>
<dbReference type="PROSITE" id="PS51462">
    <property type="entry name" value="NUDIX"/>
    <property type="match status" value="1"/>
</dbReference>
<accession>A0A370L6V7</accession>
<gene>
    <name evidence="5" type="ORF">DWE98_11425</name>
</gene>
<dbReference type="SUPFAM" id="SSF55811">
    <property type="entry name" value="Nudix"/>
    <property type="match status" value="1"/>
</dbReference>
<evidence type="ECO:0000313" key="5">
    <source>
        <dbReference type="EMBL" id="RDJ25341.1"/>
    </source>
</evidence>
<dbReference type="AlphaFoldDB" id="A0A370L6V7"/>
<dbReference type="Proteomes" id="UP000255207">
    <property type="component" value="Unassembled WGS sequence"/>
</dbReference>
<dbReference type="InterPro" id="IPR020476">
    <property type="entry name" value="Nudix_hydrolase"/>
</dbReference>
<protein>
    <submittedName>
        <fullName evidence="5">NUDIX domain-containing protein</fullName>
    </submittedName>
</protein>
<sequence length="151" mass="17074">MSKPMRRLLHLYFWLSRGMTLGVRAAVLRGEGEVFLVRHTYTAGWHLPGGGVELGETLQQALEKELHEEARIRLAGTPLLHGVFFNRAISRRDHVAVFVVRDFVVEEVKQPDREIAEAGFFPLDDLPAGTTQGTRRRLDEIVKGNSPSTDW</sequence>
<dbReference type="EMBL" id="QQTP01000005">
    <property type="protein sequence ID" value="RDJ25341.1"/>
    <property type="molecule type" value="Genomic_DNA"/>
</dbReference>
<comment type="caution">
    <text evidence="5">The sequence shown here is derived from an EMBL/GenBank/DDBJ whole genome shotgun (WGS) entry which is preliminary data.</text>
</comment>
<dbReference type="InterPro" id="IPR000086">
    <property type="entry name" value="NUDIX_hydrolase_dom"/>
</dbReference>
<dbReference type="RefSeq" id="WP_114829388.1">
    <property type="nucleotide sequence ID" value="NZ_QQTO01000021.1"/>
</dbReference>
<evidence type="ECO:0000259" key="4">
    <source>
        <dbReference type="PROSITE" id="PS51462"/>
    </source>
</evidence>
<keyword evidence="2" id="KW-0378">Hydrolase</keyword>
<evidence type="ECO:0000313" key="6">
    <source>
        <dbReference type="Proteomes" id="UP000255207"/>
    </source>
</evidence>
<feature type="domain" description="Nudix hydrolase" evidence="4">
    <location>
        <begin position="18"/>
        <end position="143"/>
    </location>
</feature>
<dbReference type="Pfam" id="PF00293">
    <property type="entry name" value="NUDIX"/>
    <property type="match status" value="1"/>
</dbReference>
<evidence type="ECO:0000256" key="3">
    <source>
        <dbReference type="SAM" id="MobiDB-lite"/>
    </source>
</evidence>
<feature type="region of interest" description="Disordered" evidence="3">
    <location>
        <begin position="129"/>
        <end position="151"/>
    </location>
</feature>
<dbReference type="Gene3D" id="3.90.79.10">
    <property type="entry name" value="Nucleoside Triphosphate Pyrophosphohydrolase"/>
    <property type="match status" value="1"/>
</dbReference>
<proteinExistence type="predicted"/>
<dbReference type="CDD" id="cd04680">
    <property type="entry name" value="NUDIX_Hydrolase"/>
    <property type="match status" value="1"/>
</dbReference>
<evidence type="ECO:0000256" key="1">
    <source>
        <dbReference type="ARBA" id="ARBA00001946"/>
    </source>
</evidence>
<dbReference type="OrthoDB" id="9800065at2"/>
<comment type="cofactor">
    <cofactor evidence="1">
        <name>Mg(2+)</name>
        <dbReference type="ChEBI" id="CHEBI:18420"/>
    </cofactor>
</comment>
<dbReference type="PANTHER" id="PTHR43046:SF2">
    <property type="entry name" value="8-OXO-DGTP DIPHOSPHATASE-RELATED"/>
    <property type="match status" value="1"/>
</dbReference>